<dbReference type="PROSITE" id="PS52016">
    <property type="entry name" value="TONB_DEPENDENT_REC_3"/>
    <property type="match status" value="1"/>
</dbReference>
<dbReference type="Pfam" id="PF13620">
    <property type="entry name" value="CarboxypepD_reg"/>
    <property type="match status" value="1"/>
</dbReference>
<keyword evidence="4 8" id="KW-0812">Transmembrane</keyword>
<dbReference type="SUPFAM" id="SSF56935">
    <property type="entry name" value="Porins"/>
    <property type="match status" value="1"/>
</dbReference>
<evidence type="ECO:0000256" key="4">
    <source>
        <dbReference type="ARBA" id="ARBA00022692"/>
    </source>
</evidence>
<reference evidence="11 12" key="1">
    <citation type="submission" date="2019-08" db="EMBL/GenBank/DDBJ databases">
        <title>Lewinella sp. strain SSH13 Genome sequencing and assembly.</title>
        <authorList>
            <person name="Kim I."/>
        </authorList>
    </citation>
    <scope>NUCLEOTIDE SEQUENCE [LARGE SCALE GENOMIC DNA]</scope>
    <source>
        <strain evidence="11 12">SSH13</strain>
    </source>
</reference>
<evidence type="ECO:0000256" key="6">
    <source>
        <dbReference type="ARBA" id="ARBA00023136"/>
    </source>
</evidence>
<keyword evidence="2 8" id="KW-0813">Transport</keyword>
<dbReference type="InterPro" id="IPR036942">
    <property type="entry name" value="Beta-barrel_TonB_sf"/>
</dbReference>
<gene>
    <name evidence="11" type="ORF">FUA23_01610</name>
</gene>
<dbReference type="InterPro" id="IPR039426">
    <property type="entry name" value="TonB-dep_rcpt-like"/>
</dbReference>
<keyword evidence="3 8" id="KW-1134">Transmembrane beta strand</keyword>
<dbReference type="OrthoDB" id="9757908at2"/>
<evidence type="ECO:0000256" key="7">
    <source>
        <dbReference type="ARBA" id="ARBA00023237"/>
    </source>
</evidence>
<dbReference type="EMBL" id="VOXD01000002">
    <property type="protein sequence ID" value="TXF91420.1"/>
    <property type="molecule type" value="Genomic_DNA"/>
</dbReference>
<dbReference type="AlphaFoldDB" id="A0A5C7G033"/>
<name>A0A5C7G033_9BACT</name>
<dbReference type="InterPro" id="IPR008969">
    <property type="entry name" value="CarboxyPept-like_regulatory"/>
</dbReference>
<keyword evidence="7 8" id="KW-0998">Cell outer membrane</keyword>
<organism evidence="11 12">
    <name type="scientific">Neolewinella aurantiaca</name>
    <dbReference type="NCBI Taxonomy" id="2602767"/>
    <lineage>
        <taxon>Bacteria</taxon>
        <taxon>Pseudomonadati</taxon>
        <taxon>Bacteroidota</taxon>
        <taxon>Saprospiria</taxon>
        <taxon>Saprospirales</taxon>
        <taxon>Lewinellaceae</taxon>
        <taxon>Neolewinella</taxon>
    </lineage>
</organism>
<keyword evidence="11" id="KW-0675">Receptor</keyword>
<evidence type="ECO:0000256" key="1">
    <source>
        <dbReference type="ARBA" id="ARBA00004571"/>
    </source>
</evidence>
<dbReference type="GO" id="GO:0015344">
    <property type="term" value="F:siderophore uptake transmembrane transporter activity"/>
    <property type="evidence" value="ECO:0007669"/>
    <property type="project" value="TreeGrafter"/>
</dbReference>
<dbReference type="GO" id="GO:0044718">
    <property type="term" value="P:siderophore transmembrane transport"/>
    <property type="evidence" value="ECO:0007669"/>
    <property type="project" value="TreeGrafter"/>
</dbReference>
<evidence type="ECO:0000313" key="11">
    <source>
        <dbReference type="EMBL" id="TXF91420.1"/>
    </source>
</evidence>
<dbReference type="Gene3D" id="2.60.40.1120">
    <property type="entry name" value="Carboxypeptidase-like, regulatory domain"/>
    <property type="match status" value="1"/>
</dbReference>
<dbReference type="Pfam" id="PF07715">
    <property type="entry name" value="Plug"/>
    <property type="match status" value="1"/>
</dbReference>
<keyword evidence="12" id="KW-1185">Reference proteome</keyword>
<proteinExistence type="inferred from homology"/>
<dbReference type="PANTHER" id="PTHR30069">
    <property type="entry name" value="TONB-DEPENDENT OUTER MEMBRANE RECEPTOR"/>
    <property type="match status" value="1"/>
</dbReference>
<feature type="signal peptide" evidence="9">
    <location>
        <begin position="1"/>
        <end position="19"/>
    </location>
</feature>
<evidence type="ECO:0000256" key="2">
    <source>
        <dbReference type="ARBA" id="ARBA00022448"/>
    </source>
</evidence>
<keyword evidence="6 8" id="KW-0472">Membrane</keyword>
<evidence type="ECO:0000256" key="3">
    <source>
        <dbReference type="ARBA" id="ARBA00022452"/>
    </source>
</evidence>
<sequence length="1228" mass="135461">MKRTLLLFLLVFISISAFAQTALKGKVTDPDSGEELPFATIQLFKEGAFVNGVTTDFEGNYYFSNIDPGTYDIQADFTGYQGIRLTGIVVTPGKTNVADVEMTNDGGVILEEVVVKAFRKPLIEQDNTTSGQTVTSEEIRNLPTRNINQIASIAAGASSADEGGAINMRGSRSNATNYYVDGVRVSATSIPDSEIEALQVITGGVEARYGDVTGGIISITTKGPANNFSVNAEAETSEGLDNYGQSLVGLSVNGPILKNSEGSSILGYRFSGRYSYSEDDSPSGIPAYRAKDDVIAALEADPLRIVNSGTNLIEFVSADFINNDDVDALKTRPFEESSGINLNGKIDARLSDAIDISFSGAYGKFENQFTPGNWQLLNAARNPTQNSQNYRGNFRFRHRLGGSGVADGGTGSSSIIRNASYTLQFTAENTRSDLEDPIHGDNLFAYGHVGTFDIDYIPVFDFNETLDSAFQTDYREVIRSFDATTSSNPILSNYNNILDLSEDQILTMGAYGIQGDPNASTFFDFRAGGVVPISLDRFYTINGRTNSAYVNTWFDSNVGAVYNVFNKGDNDTYTFQANASFEIVPGSSDKSRHSIQLGVIYEQRTNRSYSVAPRGLWTAARSRANQHLVSVDGTNRVVDSVFVSEPSAIGGFEGNVAVLAPTIQDNDGQFYQAIRERLGVPLDEFVNVDGLSPDQLSLDLFSARELTFDGLVDYFGYDYLGNEYDGTFDDFFTVGADGERSFDVAPFRPIYASAYLQDKFTINKMIFRLGVRVDRYDANTKVLKDPYSLYEIMGAEDFHTNFGGERPGSIGEDYKVYTDVNNGTDVVAYRRGDDWFRPDGTPTNSPLEIDALRGLLPTPKYVNPAVHEVADFIKDDAFSVDDSFKDYEVQFNVMPRLAFSFPISEDANFFAHYDVLLQRPPSNSYATPLDYYFFNDRSTSSTFNNPSLLPERTVDYEVGFKTRLSESSALTIASYYKEMRDMIQLRTYLPVPTVSSYTTYDNQDFGTVKGFSLTYDLRRTANFTVNANYTLQFADGTGSGSTSQAGLTNRGNLRTLFPLSFDERHRVNLVLDYRVGRNTGLPGFFKDLGINLQTSAVSGRPYTATSIPTQFGGSNTEGAINGARKPFNFTMNGQINKDFKIGNNSRMNVYFRVSNILDRRNVLNVYSSTGSDSDPGYLQSSFGRDEIENIEAGSRSLESFLAAYQWNVINPGFYTLPRRMYLGAQFSL</sequence>
<dbReference type="Gene3D" id="2.40.170.20">
    <property type="entry name" value="TonB-dependent receptor, beta-barrel domain"/>
    <property type="match status" value="1"/>
</dbReference>
<dbReference type="InterPro" id="IPR012910">
    <property type="entry name" value="Plug_dom"/>
</dbReference>
<dbReference type="Proteomes" id="UP000321907">
    <property type="component" value="Unassembled WGS sequence"/>
</dbReference>
<comment type="caution">
    <text evidence="11">The sequence shown here is derived from an EMBL/GenBank/DDBJ whole genome shotgun (WGS) entry which is preliminary data.</text>
</comment>
<feature type="chain" id="PRO_5022995607" evidence="9">
    <location>
        <begin position="20"/>
        <end position="1228"/>
    </location>
</feature>
<protein>
    <submittedName>
        <fullName evidence="11">TonB-dependent receptor</fullName>
    </submittedName>
</protein>
<dbReference type="GO" id="GO:0009279">
    <property type="term" value="C:cell outer membrane"/>
    <property type="evidence" value="ECO:0007669"/>
    <property type="project" value="UniProtKB-SubCell"/>
</dbReference>
<evidence type="ECO:0000313" key="12">
    <source>
        <dbReference type="Proteomes" id="UP000321907"/>
    </source>
</evidence>
<dbReference type="InterPro" id="IPR037066">
    <property type="entry name" value="Plug_dom_sf"/>
</dbReference>
<evidence type="ECO:0000256" key="8">
    <source>
        <dbReference type="PROSITE-ProRule" id="PRU01360"/>
    </source>
</evidence>
<keyword evidence="5 9" id="KW-0732">Signal</keyword>
<evidence type="ECO:0000259" key="10">
    <source>
        <dbReference type="Pfam" id="PF07715"/>
    </source>
</evidence>
<comment type="similarity">
    <text evidence="8">Belongs to the TonB-dependent receptor family.</text>
</comment>
<evidence type="ECO:0000256" key="9">
    <source>
        <dbReference type="SAM" id="SignalP"/>
    </source>
</evidence>
<dbReference type="PANTHER" id="PTHR30069:SF29">
    <property type="entry name" value="HEMOGLOBIN AND HEMOGLOBIN-HAPTOGLOBIN-BINDING PROTEIN 1-RELATED"/>
    <property type="match status" value="1"/>
</dbReference>
<dbReference type="SUPFAM" id="SSF49464">
    <property type="entry name" value="Carboxypeptidase regulatory domain-like"/>
    <property type="match status" value="1"/>
</dbReference>
<dbReference type="Gene3D" id="2.170.130.10">
    <property type="entry name" value="TonB-dependent receptor, plug domain"/>
    <property type="match status" value="1"/>
</dbReference>
<comment type="subcellular location">
    <subcellularLocation>
        <location evidence="1 8">Cell outer membrane</location>
        <topology evidence="1 8">Multi-pass membrane protein</topology>
    </subcellularLocation>
</comment>
<accession>A0A5C7G033</accession>
<dbReference type="RefSeq" id="WP_147928960.1">
    <property type="nucleotide sequence ID" value="NZ_VOXD01000002.1"/>
</dbReference>
<evidence type="ECO:0000256" key="5">
    <source>
        <dbReference type="ARBA" id="ARBA00022729"/>
    </source>
</evidence>
<feature type="domain" description="TonB-dependent receptor plug" evidence="10">
    <location>
        <begin position="125"/>
        <end position="215"/>
    </location>
</feature>